<dbReference type="PANTHER" id="PTHR40027:SF1">
    <property type="entry name" value="CELL DIVISION PROTEIN DIVIC"/>
    <property type="match status" value="1"/>
</dbReference>
<dbReference type="InterPro" id="IPR039076">
    <property type="entry name" value="DivIC"/>
</dbReference>
<organism evidence="3 4">
    <name type="scientific">Orenia metallireducens</name>
    <dbReference type="NCBI Taxonomy" id="1413210"/>
    <lineage>
        <taxon>Bacteria</taxon>
        <taxon>Bacillati</taxon>
        <taxon>Bacillota</taxon>
        <taxon>Clostridia</taxon>
        <taxon>Halanaerobiales</taxon>
        <taxon>Halobacteroidaceae</taxon>
        <taxon>Orenia</taxon>
    </lineage>
</organism>
<reference evidence="4" key="1">
    <citation type="submission" date="2017-09" db="EMBL/GenBank/DDBJ databases">
        <authorList>
            <person name="Varghese N."/>
            <person name="Submissions S."/>
        </authorList>
    </citation>
    <scope>NUCLEOTIDE SEQUENCE [LARGE SCALE GENOMIC DNA]</scope>
    <source>
        <strain evidence="4">MSL47</strain>
    </source>
</reference>
<evidence type="ECO:0000313" key="4">
    <source>
        <dbReference type="Proteomes" id="UP000219573"/>
    </source>
</evidence>
<accession>A0A285GZY6</accession>
<feature type="transmembrane region" description="Helical" evidence="2">
    <location>
        <begin position="41"/>
        <end position="61"/>
    </location>
</feature>
<name>A0A285GZY6_9FIRM</name>
<keyword evidence="2" id="KW-0472">Membrane</keyword>
<gene>
    <name evidence="3" type="ORF">SAMN06265827_112125</name>
</gene>
<keyword evidence="3" id="KW-0132">Cell division</keyword>
<proteinExistence type="predicted"/>
<dbReference type="AlphaFoldDB" id="A0A285GZY6"/>
<evidence type="ECO:0000256" key="1">
    <source>
        <dbReference type="SAM" id="Coils"/>
    </source>
</evidence>
<dbReference type="GO" id="GO:0051301">
    <property type="term" value="P:cell division"/>
    <property type="evidence" value="ECO:0007669"/>
    <property type="project" value="UniProtKB-KW"/>
</dbReference>
<dbReference type="PANTHER" id="PTHR40027">
    <property type="entry name" value="CELL DIVISION PROTEIN DIVIC"/>
    <property type="match status" value="1"/>
</dbReference>
<sequence length="127" mass="14992">MTLVMKKELILHLALIRWDSIMENYNIRRQKKKKPSKSIKLRRLVVIIVLFCFSAILYNFYQGNQEKEVMEARVLALQDEISKLKSSKEDLKEQIEHINSKGFIEKIAREELGLVKKGEILYIIVDE</sequence>
<feature type="coiled-coil region" evidence="1">
    <location>
        <begin position="67"/>
        <end position="101"/>
    </location>
</feature>
<dbReference type="OrthoDB" id="9815382at2"/>
<evidence type="ECO:0000256" key="2">
    <source>
        <dbReference type="SAM" id="Phobius"/>
    </source>
</evidence>
<dbReference type="EMBL" id="OBDZ01000012">
    <property type="protein sequence ID" value="SNY29200.1"/>
    <property type="molecule type" value="Genomic_DNA"/>
</dbReference>
<keyword evidence="4" id="KW-1185">Reference proteome</keyword>
<protein>
    <submittedName>
        <fullName evidence="3">Cell division protein FtsB/cell division protein DivIC</fullName>
    </submittedName>
</protein>
<keyword evidence="1" id="KW-0175">Coiled coil</keyword>
<keyword evidence="2" id="KW-1133">Transmembrane helix</keyword>
<keyword evidence="3" id="KW-0131">Cell cycle</keyword>
<dbReference type="Proteomes" id="UP000219573">
    <property type="component" value="Unassembled WGS sequence"/>
</dbReference>
<evidence type="ECO:0000313" key="3">
    <source>
        <dbReference type="EMBL" id="SNY29200.1"/>
    </source>
</evidence>
<dbReference type="STRING" id="1413210.U472_15530"/>
<dbReference type="InterPro" id="IPR007060">
    <property type="entry name" value="FtsL/DivIC"/>
</dbReference>
<dbReference type="Pfam" id="PF04977">
    <property type="entry name" value="DivIC"/>
    <property type="match status" value="1"/>
</dbReference>
<keyword evidence="2" id="KW-0812">Transmembrane</keyword>